<dbReference type="EMBL" id="NBXE01000024">
    <property type="protein sequence ID" value="RFA26462.1"/>
    <property type="molecule type" value="Genomic_DNA"/>
</dbReference>
<proteinExistence type="predicted"/>
<evidence type="ECO:0000256" key="2">
    <source>
        <dbReference type="SAM" id="Phobius"/>
    </source>
</evidence>
<keyword evidence="2" id="KW-0812">Transmembrane</keyword>
<organism evidence="3 4">
    <name type="scientific">Subtercola boreus</name>
    <dbReference type="NCBI Taxonomy" id="120213"/>
    <lineage>
        <taxon>Bacteria</taxon>
        <taxon>Bacillati</taxon>
        <taxon>Actinomycetota</taxon>
        <taxon>Actinomycetes</taxon>
        <taxon>Micrococcales</taxon>
        <taxon>Microbacteriaceae</taxon>
        <taxon>Subtercola</taxon>
    </lineage>
</organism>
<sequence length="105" mass="11587">MFVVIGAVILLVGVLVIGGLALAHLDFPGGRGGVTLLTTVPVGIMVIVFGLVFVIRGKPVTDDGGAQRADFLRRNREALRQQKEQRQREKDERRQQKNARRSPQN</sequence>
<keyword evidence="2" id="KW-1133">Transmembrane helix</keyword>
<evidence type="ECO:0000313" key="4">
    <source>
        <dbReference type="Proteomes" id="UP000257080"/>
    </source>
</evidence>
<evidence type="ECO:0000256" key="1">
    <source>
        <dbReference type="SAM" id="MobiDB-lite"/>
    </source>
</evidence>
<reference evidence="3 4" key="1">
    <citation type="submission" date="2017-04" db="EMBL/GenBank/DDBJ databases">
        <title>Comparative genome analysis of Subtercola boreus.</title>
        <authorList>
            <person name="Cho Y.-J."/>
            <person name="Cho A."/>
            <person name="Kim O.-S."/>
            <person name="Lee J.-I."/>
        </authorList>
    </citation>
    <scope>NUCLEOTIDE SEQUENCE [LARGE SCALE GENOMIC DNA]</scope>
    <source>
        <strain evidence="3 4">P28004</strain>
    </source>
</reference>
<feature type="transmembrane region" description="Helical" evidence="2">
    <location>
        <begin position="33"/>
        <end position="55"/>
    </location>
</feature>
<name>A0A3E0WAY1_9MICO</name>
<protein>
    <submittedName>
        <fullName evidence="3">Uncharacterized protein</fullName>
    </submittedName>
</protein>
<keyword evidence="2" id="KW-0472">Membrane</keyword>
<accession>A0A3E0WAY1</accession>
<evidence type="ECO:0000313" key="3">
    <source>
        <dbReference type="EMBL" id="RFA26462.1"/>
    </source>
</evidence>
<dbReference type="AlphaFoldDB" id="A0A3E0WAY1"/>
<dbReference type="Proteomes" id="UP000257080">
    <property type="component" value="Unassembled WGS sequence"/>
</dbReference>
<feature type="compositionally biased region" description="Basic and acidic residues" evidence="1">
    <location>
        <begin position="77"/>
        <end position="95"/>
    </location>
</feature>
<feature type="region of interest" description="Disordered" evidence="1">
    <location>
        <begin position="77"/>
        <end position="105"/>
    </location>
</feature>
<feature type="compositionally biased region" description="Basic residues" evidence="1">
    <location>
        <begin position="96"/>
        <end position="105"/>
    </location>
</feature>
<gene>
    <name evidence="3" type="ORF">B7R25_10565</name>
</gene>
<comment type="caution">
    <text evidence="3">The sequence shown here is derived from an EMBL/GenBank/DDBJ whole genome shotgun (WGS) entry which is preliminary data.</text>
</comment>